<name>A0A438DQ99_VITVI</name>
<protein>
    <submittedName>
        <fullName evidence="6">Eukaryotic translation initiation factor 4G</fullName>
    </submittedName>
</protein>
<dbReference type="PROSITE" id="PS51366">
    <property type="entry name" value="MI"/>
    <property type="match status" value="1"/>
</dbReference>
<evidence type="ECO:0000259" key="5">
    <source>
        <dbReference type="PROSITE" id="PS51366"/>
    </source>
</evidence>
<dbReference type="GO" id="GO:0006417">
    <property type="term" value="P:regulation of translation"/>
    <property type="evidence" value="ECO:0007669"/>
    <property type="project" value="UniProtKB-KW"/>
</dbReference>
<keyword evidence="3" id="KW-0810">Translation regulation</keyword>
<feature type="domain" description="MI" evidence="5">
    <location>
        <begin position="1"/>
        <end position="72"/>
    </location>
</feature>
<reference evidence="6 7" key="1">
    <citation type="journal article" date="2018" name="PLoS Genet.">
        <title>Population sequencing reveals clonal diversity and ancestral inbreeding in the grapevine cultivar Chardonnay.</title>
        <authorList>
            <person name="Roach M.J."/>
            <person name="Johnson D.L."/>
            <person name="Bohlmann J."/>
            <person name="van Vuuren H.J."/>
            <person name="Jones S.J."/>
            <person name="Pretorius I.S."/>
            <person name="Schmidt S.A."/>
            <person name="Borneman A.R."/>
        </authorList>
    </citation>
    <scope>NUCLEOTIDE SEQUENCE [LARGE SCALE GENOMIC DNA]</scope>
    <source>
        <strain evidence="7">cv. Chardonnay</strain>
        <tissue evidence="6">Leaf</tissue>
    </source>
</reference>
<evidence type="ECO:0000256" key="2">
    <source>
        <dbReference type="ARBA" id="ARBA00022540"/>
    </source>
</evidence>
<evidence type="ECO:0000256" key="3">
    <source>
        <dbReference type="ARBA" id="ARBA00022845"/>
    </source>
</evidence>
<keyword evidence="4" id="KW-0648">Protein biosynthesis</keyword>
<gene>
    <name evidence="6" type="primary">EIF4G_2</name>
    <name evidence="6" type="ORF">CK203_116128</name>
</gene>
<keyword evidence="2 6" id="KW-0396">Initiation factor</keyword>
<dbReference type="PANTHER" id="PTHR23253">
    <property type="entry name" value="EUKARYOTIC TRANSLATION INITIATION FACTOR 4 GAMMA"/>
    <property type="match status" value="1"/>
</dbReference>
<comment type="caution">
    <text evidence="6">The sequence shown here is derived from an EMBL/GenBank/DDBJ whole genome shotgun (WGS) entry which is preliminary data.</text>
</comment>
<sequence>MDMLAKLLVNLTKSRDAMLSQVQLIKGFEAVLTALEDAVNDAPKAAEFLGRIFAMVIIENVIPLRELGQIILEGGEEPGRLREIGLAAEVLGSTLEIIKSEKGENVLNEIRKSVQFAVG</sequence>
<evidence type="ECO:0000256" key="1">
    <source>
        <dbReference type="ARBA" id="ARBA00005775"/>
    </source>
</evidence>
<dbReference type="SUPFAM" id="SSF48371">
    <property type="entry name" value="ARM repeat"/>
    <property type="match status" value="1"/>
</dbReference>
<organism evidence="6 7">
    <name type="scientific">Vitis vinifera</name>
    <name type="common">Grape</name>
    <dbReference type="NCBI Taxonomy" id="29760"/>
    <lineage>
        <taxon>Eukaryota</taxon>
        <taxon>Viridiplantae</taxon>
        <taxon>Streptophyta</taxon>
        <taxon>Embryophyta</taxon>
        <taxon>Tracheophyta</taxon>
        <taxon>Spermatophyta</taxon>
        <taxon>Magnoliopsida</taxon>
        <taxon>eudicotyledons</taxon>
        <taxon>Gunneridae</taxon>
        <taxon>Pentapetalae</taxon>
        <taxon>rosids</taxon>
        <taxon>Vitales</taxon>
        <taxon>Vitaceae</taxon>
        <taxon>Viteae</taxon>
        <taxon>Vitis</taxon>
    </lineage>
</organism>
<dbReference type="EMBL" id="QGNW01001532">
    <property type="protein sequence ID" value="RVW37658.1"/>
    <property type="molecule type" value="Genomic_DNA"/>
</dbReference>
<evidence type="ECO:0000256" key="4">
    <source>
        <dbReference type="ARBA" id="ARBA00022917"/>
    </source>
</evidence>
<dbReference type="GO" id="GO:0003743">
    <property type="term" value="F:translation initiation factor activity"/>
    <property type="evidence" value="ECO:0007669"/>
    <property type="project" value="UniProtKB-KW"/>
</dbReference>
<comment type="similarity">
    <text evidence="1">Belongs to the eukaryotic initiation factor 4G family.</text>
</comment>
<dbReference type="Gene3D" id="1.25.40.180">
    <property type="match status" value="1"/>
</dbReference>
<dbReference type="Proteomes" id="UP000288805">
    <property type="component" value="Unassembled WGS sequence"/>
</dbReference>
<dbReference type="InterPro" id="IPR016024">
    <property type="entry name" value="ARM-type_fold"/>
</dbReference>
<dbReference type="InterPro" id="IPR003891">
    <property type="entry name" value="Initiation_fac_eIF4g_MI"/>
</dbReference>
<dbReference type="PANTHER" id="PTHR23253:SF9">
    <property type="entry name" value="EUKARYOTIC TRANSLATION INITIATION FACTOR 4 GAMMA 2"/>
    <property type="match status" value="1"/>
</dbReference>
<evidence type="ECO:0000313" key="6">
    <source>
        <dbReference type="EMBL" id="RVW37658.1"/>
    </source>
</evidence>
<proteinExistence type="inferred from homology"/>
<dbReference type="AlphaFoldDB" id="A0A438DQ99"/>
<evidence type="ECO:0000313" key="7">
    <source>
        <dbReference type="Proteomes" id="UP000288805"/>
    </source>
</evidence>
<accession>A0A438DQ99</accession>